<sequence>MKKVLLLSLLSLFSSTAFAGELSPFDAVIECAPSTNKSSSVGHSTTSYMVSRIAGRNISDTMALTYFSQYPDAYKKYDAIVNAVKNKFPFASNEFTNDVVTKLHSLHGGNSEDIKTRRKSIENAIKNNLKDPEDIWKAGLLIHAYADAYAHTDGELNSKQERAYAPKFGHLLHSLIGQDPDQVINPRNREKYLAYSEKLFNILKTKNANTKRYDDFKKLVRNSKCEKDRCLKDELITKQENMIIEDYSACMNEKMKPLTKEQVQSVMNQIK</sequence>
<reference evidence="2 3" key="1">
    <citation type="submission" date="2013-02" db="EMBL/GenBank/DDBJ databases">
        <title>The Genome Sequence of Acinetobacter sp. ANC 3862.</title>
        <authorList>
            <consortium name="The Broad Institute Genome Sequencing Platform"/>
            <consortium name="The Broad Institute Genome Sequencing Center for Infectious Disease"/>
            <person name="Cerqueira G."/>
            <person name="Feldgarden M."/>
            <person name="Courvalin P."/>
            <person name="Perichon B."/>
            <person name="Grillot-Courvalin C."/>
            <person name="Clermont D."/>
            <person name="Rocha E."/>
            <person name="Yoon E.-J."/>
            <person name="Nemec A."/>
            <person name="Walker B."/>
            <person name="Young S.K."/>
            <person name="Zeng Q."/>
            <person name="Gargeya S."/>
            <person name="Fitzgerald M."/>
            <person name="Haas B."/>
            <person name="Abouelleil A."/>
            <person name="Alvarado L."/>
            <person name="Arachchi H.M."/>
            <person name="Berlin A.M."/>
            <person name="Chapman S.B."/>
            <person name="Dewar J."/>
            <person name="Goldberg J."/>
            <person name="Griggs A."/>
            <person name="Gujja S."/>
            <person name="Hansen M."/>
            <person name="Howarth C."/>
            <person name="Imamovic A."/>
            <person name="Larimer J."/>
            <person name="McCowan C."/>
            <person name="Murphy C."/>
            <person name="Neiman D."/>
            <person name="Pearson M."/>
            <person name="Priest M."/>
            <person name="Roberts A."/>
            <person name="Saif S."/>
            <person name="Shea T."/>
            <person name="Sisk P."/>
            <person name="Sykes S."/>
            <person name="Wortman J."/>
            <person name="Nusbaum C."/>
            <person name="Birren B."/>
        </authorList>
    </citation>
    <scope>NUCLEOTIDE SEQUENCE [LARGE SCALE GENOMIC DNA]</scope>
    <source>
        <strain evidence="2 3">ANC 3862</strain>
    </source>
</reference>
<dbReference type="Proteomes" id="UP000013248">
    <property type="component" value="Unassembled WGS sequence"/>
</dbReference>
<evidence type="ECO:0000313" key="3">
    <source>
        <dbReference type="Proteomes" id="UP000013248"/>
    </source>
</evidence>
<gene>
    <name evidence="2" type="ORF">F900_01072</name>
</gene>
<organism evidence="2 3">
    <name type="scientific">Acinetobacter modestus</name>
    <dbReference type="NCBI Taxonomy" id="1776740"/>
    <lineage>
        <taxon>Bacteria</taxon>
        <taxon>Pseudomonadati</taxon>
        <taxon>Pseudomonadota</taxon>
        <taxon>Gammaproteobacteria</taxon>
        <taxon>Moraxellales</taxon>
        <taxon>Moraxellaceae</taxon>
        <taxon>Acinetobacter</taxon>
    </lineage>
</organism>
<comment type="caution">
    <text evidence="2">The sequence shown here is derived from an EMBL/GenBank/DDBJ whole genome shotgun (WGS) entry which is preliminary data.</text>
</comment>
<keyword evidence="1" id="KW-0732">Signal</keyword>
<feature type="signal peptide" evidence="1">
    <location>
        <begin position="1"/>
        <end position="19"/>
    </location>
</feature>
<dbReference type="eggNOG" id="ENOG502ZYKF">
    <property type="taxonomic scope" value="Bacteria"/>
</dbReference>
<name>N9NAG0_9GAMM</name>
<dbReference type="RefSeq" id="WP_005215661.1">
    <property type="nucleotide sequence ID" value="NZ_KB850089.1"/>
</dbReference>
<evidence type="ECO:0000313" key="2">
    <source>
        <dbReference type="EMBL" id="ENX02626.1"/>
    </source>
</evidence>
<proteinExistence type="predicted"/>
<protein>
    <recommendedName>
        <fullName evidence="4">Phospholipase C/D domain-containing protein</fullName>
    </recommendedName>
</protein>
<evidence type="ECO:0008006" key="4">
    <source>
        <dbReference type="Google" id="ProtNLM"/>
    </source>
</evidence>
<dbReference type="EMBL" id="APRP01000014">
    <property type="protein sequence ID" value="ENX02626.1"/>
    <property type="molecule type" value="Genomic_DNA"/>
</dbReference>
<accession>N9NAG0</accession>
<feature type="chain" id="PRO_5004147566" description="Phospholipase C/D domain-containing protein" evidence="1">
    <location>
        <begin position="20"/>
        <end position="271"/>
    </location>
</feature>
<dbReference type="HOGENOM" id="CLU_1014226_0_0_6"/>
<dbReference type="AlphaFoldDB" id="N9NAG0"/>
<dbReference type="PATRIC" id="fig|1217705.3.peg.1028"/>
<evidence type="ECO:0000256" key="1">
    <source>
        <dbReference type="SAM" id="SignalP"/>
    </source>
</evidence>